<comment type="caution">
    <text evidence="3">The sequence shown here is derived from an EMBL/GenBank/DDBJ whole genome shotgun (WGS) entry which is preliminary data.</text>
</comment>
<accession>A0A0B1Z8L4</accession>
<dbReference type="OrthoDB" id="7003488at2"/>
<evidence type="ECO:0000313" key="3">
    <source>
        <dbReference type="EMBL" id="KHK65712.1"/>
    </source>
</evidence>
<evidence type="ECO:0000313" key="4">
    <source>
        <dbReference type="Proteomes" id="UP000030949"/>
    </source>
</evidence>
<sequence>MTSLSAAESAPTFEQNVSQQFAGRPTFERLTQQMLEQAIKARYPSLVIDLARTHLAMPDAAAQGWSFKPFMPLVLDYLALGTPLDFSSNGNFACYLSDTIPRRLRPDVGNLDIKVIEKLVLELPWTVPIGFGDALARYWNTDIASSPKPDAGVHNSRWLWLSDSLKNRLHIQGLKQPGLSEPAREALDQIVRWPDRGQRFSHNVPPVYAYSLASTLTEGTSNTVLPSSDILLLHYTQSGLVILLCSAGGAVQPFDSIESFDNHWRAQIADRYVVDTITCNRYEIDGNAFDTQAAMVLEQQLVDLKAVTLPSSIGVHDLKALYRELSDPARYLRDILDSAADTTTQLRPLLPQWLKNAALADQMSFQRYSLALASVKKRDQGRVHLNDIRTFTADALLARMQQTNDSSPAKVPSRSFHPDDIELTFTVSAGYPGTVGISEKRTGNLTQLAIDNLVSRPSGHLKLSHRLGLALPAWLTPDLITRTGGLIEQVDIGTAYPRYLQQELLGDSSQAQAHQRIFAEQSSAHLPLEALQNTLNHENGMTRQGLRRVEAVLQPNAEDRQVDGHLVVIRHLAFLHEPHARPDVVGNMFIIEAKDVTAGPHVLYRPLYAPALLEFPTRQALLQAVASAGDLQHSVLTWLSDTARPIYANGGFAEPHIVRFFQGDEFSVPEKPAPATLAINGGDDELLQYLANGKLLEYLYGCNAQALITQADRNSVSNSESRWAVLLKGGSLLFNTLLFPLLRGPAMASVWLWSLMASASQDIPALISDDPATRELAAVDFLVNLAMLVSQLSSVRAPSLVPVSESTKNQAMRAPARRVAVEQWPSLSLPKIMEGTVALPGAEMPGALLDFDFTNARDRLTPEQRTQLRRMRIPRPAVLPAPIDQGPFTGLYVIDNAWHALVEGHLYRVDTESDGSVTVIDPTTTSRRGPSLRSDGQGTWSMDLRLRLRGGMPPKRMVEQRRLNAQRTIELINELAAFTAQQSKQQDALDIAQAVMTRVEGGSYTEAQRAPKRKVFYDLLVEQTDAYLKLLDSAPERARLGIALPSGSLPVLMENVVKNARKAFLVNEAEYVAINAAHPQFDQPSAVVEAVRQDFQGYVKFLDAISDINDRKVHWLELKDEYLNKLLNLDTAGAQVFERLTRDRPLEEPSATGTKALQLATLPVLAIKHGASDLPDSLYRIVRPLGKHVRTHSELRLYDLSPSDQLRVLESLTEHYGEALDALQGMKTLYAEDIHEAYFDRLVDLVKGLYEEVSGKLAAEIKPQPKPSKRQPRRPQVSAGRPRKEVINTRNSGVLIGDLKPAGSTLPIEVVELRSEVDDQVIATYSRHDDVWDVVEVERPAPVPRTRAIKTIKGDAQKLLEQLDNRLRRAESYKARCRHPKEIEEILDNEASRYRTLSAELDRAFTVSGTSPSPADQALSQQLSQAISSLTTKGAALRTELSLKLPPTDGNLRYLFEKKLIHVARLGERKALKGTRKDFLQEYAINDVDGFPLWYAHFHYETAETPKADYSVAHLKTKEQRREHYHSMLAKAQSPYAVVNVHRGQIGKFLARDKFLPLAP</sequence>
<feature type="domain" description="Dermonecrotic toxin N-terminal" evidence="2">
    <location>
        <begin position="385"/>
        <end position="627"/>
    </location>
</feature>
<name>A0A0B1Z8L4_9PSED</name>
<protein>
    <recommendedName>
        <fullName evidence="2">Dermonecrotic toxin N-terminal domain-containing protein</fullName>
    </recommendedName>
</protein>
<proteinExistence type="predicted"/>
<gene>
    <name evidence="3" type="ORF">JZ00_07495</name>
</gene>
<evidence type="ECO:0000259" key="2">
    <source>
        <dbReference type="Pfam" id="PF20178"/>
    </source>
</evidence>
<dbReference type="Proteomes" id="UP000030949">
    <property type="component" value="Unassembled WGS sequence"/>
</dbReference>
<dbReference type="RefSeq" id="WP_039589957.1">
    <property type="nucleotide sequence ID" value="NZ_JQGJ02000005.1"/>
</dbReference>
<reference evidence="4" key="1">
    <citation type="submission" date="2015-03" db="EMBL/GenBank/DDBJ databases">
        <title>Pseudomonas frederiksbergensis hydrocarbon degrader.</title>
        <authorList>
            <person name="Brown L.M."/>
            <person name="Ruiz O.N."/>
            <person name="Mueller S."/>
            <person name="Gunasekera T.S."/>
        </authorList>
    </citation>
    <scope>NUCLEOTIDE SEQUENCE [LARGE SCALE GENOMIC DNA]</scope>
    <source>
        <strain evidence="4">SI8</strain>
    </source>
</reference>
<dbReference type="InterPro" id="IPR046673">
    <property type="entry name" value="ToxA_N"/>
</dbReference>
<feature type="region of interest" description="Disordered" evidence="1">
    <location>
        <begin position="1260"/>
        <end position="1284"/>
    </location>
</feature>
<dbReference type="Pfam" id="PF20178">
    <property type="entry name" value="ToxA_N"/>
    <property type="match status" value="1"/>
</dbReference>
<organism evidence="3 4">
    <name type="scientific">Pseudomonas frederiksbergensis</name>
    <dbReference type="NCBI Taxonomy" id="104087"/>
    <lineage>
        <taxon>Bacteria</taxon>
        <taxon>Pseudomonadati</taxon>
        <taxon>Pseudomonadota</taxon>
        <taxon>Gammaproteobacteria</taxon>
        <taxon>Pseudomonadales</taxon>
        <taxon>Pseudomonadaceae</taxon>
        <taxon>Pseudomonas</taxon>
    </lineage>
</organism>
<dbReference type="EMBL" id="JQGJ01000003">
    <property type="protein sequence ID" value="KHK65712.1"/>
    <property type="molecule type" value="Genomic_DNA"/>
</dbReference>
<evidence type="ECO:0000256" key="1">
    <source>
        <dbReference type="SAM" id="MobiDB-lite"/>
    </source>
</evidence>